<evidence type="ECO:0000256" key="1">
    <source>
        <dbReference type="ARBA" id="ARBA00004418"/>
    </source>
</evidence>
<comment type="subcellular location">
    <subcellularLocation>
        <location evidence="1">Periplasm</location>
    </subcellularLocation>
</comment>
<dbReference type="EMBL" id="AP024412">
    <property type="protein sequence ID" value="BCR35752.1"/>
    <property type="molecule type" value="Genomic_DNA"/>
</dbReference>
<dbReference type="GO" id="GO:0042597">
    <property type="term" value="C:periplasmic space"/>
    <property type="evidence" value="ECO:0007669"/>
    <property type="project" value="UniProtKB-SubCell"/>
</dbReference>
<organism evidence="5 6">
    <name type="scientific">Mariniplasma anaerobium</name>
    <dbReference type="NCBI Taxonomy" id="2735436"/>
    <lineage>
        <taxon>Bacteria</taxon>
        <taxon>Bacillati</taxon>
        <taxon>Mycoplasmatota</taxon>
        <taxon>Mollicutes</taxon>
        <taxon>Acholeplasmatales</taxon>
        <taxon>Acholeplasmataceae</taxon>
        <taxon>Mariniplasma</taxon>
    </lineage>
</organism>
<evidence type="ECO:0000313" key="5">
    <source>
        <dbReference type="EMBL" id="BCR35752.1"/>
    </source>
</evidence>
<dbReference type="SUPFAM" id="SSF53850">
    <property type="entry name" value="Periplasmic binding protein-like II"/>
    <property type="match status" value="1"/>
</dbReference>
<dbReference type="Pfam" id="PF09084">
    <property type="entry name" value="NMT1"/>
    <property type="match status" value="1"/>
</dbReference>
<gene>
    <name evidence="5" type="ORF">MPAN_006450</name>
</gene>
<dbReference type="InterPro" id="IPR015168">
    <property type="entry name" value="SsuA/THI5"/>
</dbReference>
<evidence type="ECO:0000256" key="3">
    <source>
        <dbReference type="ARBA" id="ARBA00022729"/>
    </source>
</evidence>
<evidence type="ECO:0000259" key="4">
    <source>
        <dbReference type="Pfam" id="PF09084"/>
    </source>
</evidence>
<dbReference type="GO" id="GO:0042918">
    <property type="term" value="P:alkanesulfonate transmembrane transport"/>
    <property type="evidence" value="ECO:0007669"/>
    <property type="project" value="TreeGrafter"/>
</dbReference>
<dbReference type="RefSeq" id="WP_176238589.1">
    <property type="nucleotide sequence ID" value="NZ_AP024412.1"/>
</dbReference>
<name>A0A7U9XV39_9MOLU</name>
<dbReference type="Gene3D" id="3.40.190.10">
    <property type="entry name" value="Periplasmic binding protein-like II"/>
    <property type="match status" value="2"/>
</dbReference>
<evidence type="ECO:0000256" key="2">
    <source>
        <dbReference type="ARBA" id="ARBA00010742"/>
    </source>
</evidence>
<dbReference type="KEGG" id="manr:MPAN_006450"/>
<sequence>MKKMFMIGLLFLLVILTSCGGSKTEVNIGLLKVPNDAILAKQMGLFEEKYNALGYDVNYYTFDSGVDANKAIVSGDIDFATMGNINSLVALGSNLDAELIWIHETLGDVEALVVKNDSGITEVEDLVGKNVATTFVSTAHYVLLNVLKEAGIEDEVQLLNMKTSELAAAWLRGDIDAAYTWQPTLGTLIDNDGFVLVSSEDMIEKGYMTANVELVRKSFAEANPELVEAYIQCMDEAYKYFLSNRADALSMLASELDLTVDEIDVQVSGSIWTSLAEMNDNEFITGYVDTMFSQSEFLLDQDFVNRVITRAEVEAFINNSYAIGVNNGNFIKN</sequence>
<dbReference type="PROSITE" id="PS51257">
    <property type="entry name" value="PROKAR_LIPOPROTEIN"/>
    <property type="match status" value="1"/>
</dbReference>
<dbReference type="Proteomes" id="UP000620133">
    <property type="component" value="Chromosome"/>
</dbReference>
<keyword evidence="6" id="KW-1185">Reference proteome</keyword>
<feature type="domain" description="SsuA/THI5-like" evidence="4">
    <location>
        <begin position="38"/>
        <end position="244"/>
    </location>
</feature>
<protein>
    <submittedName>
        <fullName evidence="5">Taurine ABC transporter substrate-binding protein</fullName>
    </submittedName>
</protein>
<keyword evidence="3" id="KW-0732">Signal</keyword>
<comment type="similarity">
    <text evidence="2">Belongs to the bacterial solute-binding protein SsuA/TauA family.</text>
</comment>
<accession>A0A7U9XV39</accession>
<dbReference type="PANTHER" id="PTHR30024:SF47">
    <property type="entry name" value="TAURINE-BINDING PERIPLASMIC PROTEIN"/>
    <property type="match status" value="1"/>
</dbReference>
<evidence type="ECO:0000313" key="6">
    <source>
        <dbReference type="Proteomes" id="UP000620133"/>
    </source>
</evidence>
<reference evidence="5" key="1">
    <citation type="submission" date="2021-01" db="EMBL/GenBank/DDBJ databases">
        <title>Draft genome sequence of Acholeplasmataceae bacterium strain Mahy22.</title>
        <authorList>
            <person name="Watanabe M."/>
            <person name="Kojima H."/>
            <person name="Fukui M."/>
        </authorList>
    </citation>
    <scope>NUCLEOTIDE SEQUENCE</scope>
    <source>
        <strain evidence="5">Mahy22</strain>
    </source>
</reference>
<proteinExistence type="inferred from homology"/>
<dbReference type="AlphaFoldDB" id="A0A7U9XV39"/>
<dbReference type="PANTHER" id="PTHR30024">
    <property type="entry name" value="ALIPHATIC SULFONATES-BINDING PROTEIN-RELATED"/>
    <property type="match status" value="1"/>
</dbReference>